<reference evidence="2" key="1">
    <citation type="journal article" date="2021" name="Sci. Adv.">
        <title>The American lobster genome reveals insights on longevity, neural, and immune adaptations.</title>
        <authorList>
            <person name="Polinski J.M."/>
            <person name="Zimin A.V."/>
            <person name="Clark K.F."/>
            <person name="Kohn A.B."/>
            <person name="Sadowski N."/>
            <person name="Timp W."/>
            <person name="Ptitsyn A."/>
            <person name="Khanna P."/>
            <person name="Romanova D.Y."/>
            <person name="Williams P."/>
            <person name="Greenwood S.J."/>
            <person name="Moroz L.L."/>
            <person name="Walt D.R."/>
            <person name="Bodnar A.G."/>
        </authorList>
    </citation>
    <scope>NUCLEOTIDE SEQUENCE</scope>
    <source>
        <strain evidence="2">GMGI-L3</strain>
    </source>
</reference>
<dbReference type="AlphaFoldDB" id="A0A8J5N2S2"/>
<gene>
    <name evidence="2" type="ORF">Hamer_G001118</name>
</gene>
<comment type="caution">
    <text evidence="2">The sequence shown here is derived from an EMBL/GenBank/DDBJ whole genome shotgun (WGS) entry which is preliminary data.</text>
</comment>
<protein>
    <submittedName>
        <fullName evidence="2">Uncharacterized protein</fullName>
    </submittedName>
</protein>
<keyword evidence="1" id="KW-0732">Signal</keyword>
<organism evidence="2 3">
    <name type="scientific">Homarus americanus</name>
    <name type="common">American lobster</name>
    <dbReference type="NCBI Taxonomy" id="6706"/>
    <lineage>
        <taxon>Eukaryota</taxon>
        <taxon>Metazoa</taxon>
        <taxon>Ecdysozoa</taxon>
        <taxon>Arthropoda</taxon>
        <taxon>Crustacea</taxon>
        <taxon>Multicrustacea</taxon>
        <taxon>Malacostraca</taxon>
        <taxon>Eumalacostraca</taxon>
        <taxon>Eucarida</taxon>
        <taxon>Decapoda</taxon>
        <taxon>Pleocyemata</taxon>
        <taxon>Astacidea</taxon>
        <taxon>Nephropoidea</taxon>
        <taxon>Nephropidae</taxon>
        <taxon>Homarus</taxon>
    </lineage>
</organism>
<sequence length="162" mass="17454">MMTQQQLVAAIVVVLTVCTSWGGGEKIPTPLMYELGSLEAAEVPVPDPRSASPRTATFIPASSFINAGKQSQAPVENEIGKSPCPRGTRGVACREELAQSALTCTSDTCEQCRQGCSNISSSMWPTCCRDHFHCCRQLASACQQCNNPQLIPFCTTAFKKCF</sequence>
<evidence type="ECO:0000313" key="3">
    <source>
        <dbReference type="Proteomes" id="UP000747542"/>
    </source>
</evidence>
<dbReference type="Proteomes" id="UP000747542">
    <property type="component" value="Unassembled WGS sequence"/>
</dbReference>
<dbReference type="EMBL" id="JAHLQT010011632">
    <property type="protein sequence ID" value="KAG7172118.1"/>
    <property type="molecule type" value="Genomic_DNA"/>
</dbReference>
<name>A0A8J5N2S2_HOMAM</name>
<evidence type="ECO:0000313" key="2">
    <source>
        <dbReference type="EMBL" id="KAG7172118.1"/>
    </source>
</evidence>
<proteinExistence type="predicted"/>
<keyword evidence="3" id="KW-1185">Reference proteome</keyword>
<evidence type="ECO:0000256" key="1">
    <source>
        <dbReference type="SAM" id="SignalP"/>
    </source>
</evidence>
<dbReference type="OrthoDB" id="6361686at2759"/>
<feature type="signal peptide" evidence="1">
    <location>
        <begin position="1"/>
        <end position="24"/>
    </location>
</feature>
<accession>A0A8J5N2S2</accession>
<feature type="chain" id="PRO_5035162714" evidence="1">
    <location>
        <begin position="25"/>
        <end position="162"/>
    </location>
</feature>